<dbReference type="AlphaFoldDB" id="H3G696"/>
<dbReference type="Proteomes" id="UP000005238">
    <property type="component" value="Unassembled WGS sequence"/>
</dbReference>
<evidence type="ECO:0000259" key="1">
    <source>
        <dbReference type="Pfam" id="PF07727"/>
    </source>
</evidence>
<dbReference type="InParanoid" id="H3G696"/>
<evidence type="ECO:0000313" key="3">
    <source>
        <dbReference type="Proteomes" id="UP000005238"/>
    </source>
</evidence>
<dbReference type="EMBL" id="DS566020">
    <property type="status" value="NOT_ANNOTATED_CDS"/>
    <property type="molecule type" value="Genomic_DNA"/>
</dbReference>
<sequence length="86" mass="9901">TAFLNSPLREVIYIVPPTPEGRLWKTLWKLLKALYGLKQSSRAWYETVTQFLREINFRACESDPCVLIKLCGATIVVVLLYVDDLL</sequence>
<dbReference type="Pfam" id="PF07727">
    <property type="entry name" value="RVT_2"/>
    <property type="match status" value="1"/>
</dbReference>
<organism evidence="2 3">
    <name type="scientific">Phytophthora ramorum</name>
    <name type="common">Sudden oak death agent</name>
    <dbReference type="NCBI Taxonomy" id="164328"/>
    <lineage>
        <taxon>Eukaryota</taxon>
        <taxon>Sar</taxon>
        <taxon>Stramenopiles</taxon>
        <taxon>Oomycota</taxon>
        <taxon>Peronosporomycetes</taxon>
        <taxon>Peronosporales</taxon>
        <taxon>Peronosporaceae</taxon>
        <taxon>Phytophthora</taxon>
    </lineage>
</organism>
<reference evidence="3" key="1">
    <citation type="journal article" date="2006" name="Science">
        <title>Phytophthora genome sequences uncover evolutionary origins and mechanisms of pathogenesis.</title>
        <authorList>
            <person name="Tyler B.M."/>
            <person name="Tripathy S."/>
            <person name="Zhang X."/>
            <person name="Dehal P."/>
            <person name="Jiang R.H."/>
            <person name="Aerts A."/>
            <person name="Arredondo F.D."/>
            <person name="Baxter L."/>
            <person name="Bensasson D."/>
            <person name="Beynon J.L."/>
            <person name="Chapman J."/>
            <person name="Damasceno C.M."/>
            <person name="Dorrance A.E."/>
            <person name="Dou D."/>
            <person name="Dickerman A.W."/>
            <person name="Dubchak I.L."/>
            <person name="Garbelotto M."/>
            <person name="Gijzen M."/>
            <person name="Gordon S.G."/>
            <person name="Govers F."/>
            <person name="Grunwald N.J."/>
            <person name="Huang W."/>
            <person name="Ivors K.L."/>
            <person name="Jones R.W."/>
            <person name="Kamoun S."/>
            <person name="Krampis K."/>
            <person name="Lamour K.H."/>
            <person name="Lee M.K."/>
            <person name="McDonald W.H."/>
            <person name="Medina M."/>
            <person name="Meijer H.J."/>
            <person name="Nordberg E.K."/>
            <person name="Maclean D.J."/>
            <person name="Ospina-Giraldo M.D."/>
            <person name="Morris P.F."/>
            <person name="Phuntumart V."/>
            <person name="Putnam N.H."/>
            <person name="Rash S."/>
            <person name="Rose J.K."/>
            <person name="Sakihama Y."/>
            <person name="Salamov A.A."/>
            <person name="Savidor A."/>
            <person name="Scheuring C.F."/>
            <person name="Smith B.M."/>
            <person name="Sobral B.W."/>
            <person name="Terry A."/>
            <person name="Torto-Alalibo T.A."/>
            <person name="Win J."/>
            <person name="Xu Z."/>
            <person name="Zhang H."/>
            <person name="Grigoriev I.V."/>
            <person name="Rokhsar D.S."/>
            <person name="Boore J.L."/>
        </authorList>
    </citation>
    <scope>NUCLEOTIDE SEQUENCE [LARGE SCALE GENOMIC DNA]</scope>
    <source>
        <strain evidence="3">Pr102</strain>
    </source>
</reference>
<feature type="domain" description="Reverse transcriptase Ty1/copia-type" evidence="1">
    <location>
        <begin position="1"/>
        <end position="86"/>
    </location>
</feature>
<accession>H3G696</accession>
<reference evidence="2" key="2">
    <citation type="submission" date="2015-06" db="UniProtKB">
        <authorList>
            <consortium name="EnsemblProtists"/>
        </authorList>
    </citation>
    <scope>IDENTIFICATION</scope>
    <source>
        <strain evidence="2">Pr102</strain>
    </source>
</reference>
<dbReference type="STRING" id="164328.H3G696"/>
<dbReference type="HOGENOM" id="CLU_001650_10_3_1"/>
<dbReference type="InterPro" id="IPR013103">
    <property type="entry name" value="RVT_2"/>
</dbReference>
<dbReference type="eggNOG" id="KOG0017">
    <property type="taxonomic scope" value="Eukaryota"/>
</dbReference>
<protein>
    <recommendedName>
        <fullName evidence="1">Reverse transcriptase Ty1/copia-type domain-containing protein</fullName>
    </recommendedName>
</protein>
<name>H3G696_PHYRM</name>
<dbReference type="EnsemblProtists" id="Phyra45082">
    <property type="protein sequence ID" value="Phyra45082"/>
    <property type="gene ID" value="Phyra45082"/>
</dbReference>
<evidence type="ECO:0000313" key="2">
    <source>
        <dbReference type="EnsemblProtists" id="Phyra45082"/>
    </source>
</evidence>
<keyword evidence="3" id="KW-1185">Reference proteome</keyword>
<proteinExistence type="predicted"/>